<protein>
    <submittedName>
        <fullName evidence="1">YolD-like protein</fullName>
    </submittedName>
</protein>
<gene>
    <name evidence="1" type="ORF">BN1048_02210</name>
</gene>
<name>A0A078MC67_9STAP</name>
<dbReference type="Proteomes" id="UP000044136">
    <property type="component" value="Unassembled WGS sequence"/>
</dbReference>
<dbReference type="InterPro" id="IPR014962">
    <property type="entry name" value="YolD"/>
</dbReference>
<proteinExistence type="predicted"/>
<reference evidence="1 2" key="1">
    <citation type="submission" date="2014-07" db="EMBL/GenBank/DDBJ databases">
        <authorList>
            <person name="Urmite Genomes Urmite Genomes"/>
        </authorList>
    </citation>
    <scope>NUCLEOTIDE SEQUENCE [LARGE SCALE GENOMIC DNA]</scope>
    <source>
        <strain evidence="1 2">13MG44_air</strain>
    </source>
</reference>
<keyword evidence="2" id="KW-1185">Reference proteome</keyword>
<dbReference type="Pfam" id="PF08863">
    <property type="entry name" value="YolD"/>
    <property type="match status" value="1"/>
</dbReference>
<dbReference type="eggNOG" id="ENOG5032TT5">
    <property type="taxonomic scope" value="Bacteria"/>
</dbReference>
<dbReference type="EMBL" id="CCSE01000001">
    <property type="protein sequence ID" value="CEA03789.1"/>
    <property type="molecule type" value="Genomic_DNA"/>
</dbReference>
<accession>A0A078MC67</accession>
<organism evidence="1 2">
    <name type="scientific">Jeotgalicoccus saudimassiliensis</name>
    <dbReference type="NCBI Taxonomy" id="1461582"/>
    <lineage>
        <taxon>Bacteria</taxon>
        <taxon>Bacillati</taxon>
        <taxon>Bacillota</taxon>
        <taxon>Bacilli</taxon>
        <taxon>Bacillales</taxon>
        <taxon>Staphylococcaceae</taxon>
        <taxon>Jeotgalicoccus</taxon>
    </lineage>
</organism>
<dbReference type="RefSeq" id="WP_035811229.1">
    <property type="nucleotide sequence ID" value="NZ_CCSE01000001.1"/>
</dbReference>
<dbReference type="OrthoDB" id="2390144at2"/>
<dbReference type="PANTHER" id="PTHR40051:SF1">
    <property type="entry name" value="YOLD-LIKE FAMILY PROTEIN"/>
    <property type="match status" value="1"/>
</dbReference>
<evidence type="ECO:0000313" key="2">
    <source>
        <dbReference type="Proteomes" id="UP000044136"/>
    </source>
</evidence>
<dbReference type="AlphaFoldDB" id="A0A078MC67"/>
<dbReference type="HOGENOM" id="CLU_131538_0_1_9"/>
<dbReference type="PANTHER" id="PTHR40051">
    <property type="entry name" value="IG HYPOTHETICAL 15966"/>
    <property type="match status" value="1"/>
</dbReference>
<sequence>MHDGNYPSENLREDMPEGRGMVKWAPFATMPEQFENVSRLMSDQTKIKRPELSDDRLVEIEQTLKYAAEEKLPIRVAYYYDGGRFNVSLHIIKIDQWSMVLIGQIYGTEDFTFVPFMDILDIFILPKS</sequence>
<evidence type="ECO:0000313" key="1">
    <source>
        <dbReference type="EMBL" id="CEA03789.1"/>
    </source>
</evidence>